<sequence length="313" mass="35420">MKIVDGHCDALTKLFQNGKLEFNQDVSELDVCIPKLQQAGVKVQFFAIYLSESIPNPSFEHVLQMIDIFHRKILNHPQMRWIRTASDWLLIEQTQEIGAVLTIEGLDALAGNLTHLRILDYLGVRCAGITWNYANWAADGVMESRKGGFTKKGKLMLKEIETMGIIVDVSHLSVAGFWELVDVYRKPFIASHSNAYHVCPHPRNLSDDQIKAIIQCKGMLGITFVPYFLENLYSSAQISTILKHIDHICALGGESQIGFGSDFDGIDQWVKDLRHVGDYGNIIEALCKNYSESQVEAFLYGNWRNFMLQNLPQ</sequence>
<reference evidence="1 2" key="1">
    <citation type="submission" date="2016-05" db="EMBL/GenBank/DDBJ databases">
        <title>Paenibacillus sp. 1ZS3-15 nov., isolated from the rhizosphere soil.</title>
        <authorList>
            <person name="Zhang X.X."/>
            <person name="Zhang J."/>
        </authorList>
    </citation>
    <scope>NUCLEOTIDE SEQUENCE [LARGE SCALE GENOMIC DNA]</scope>
    <source>
        <strain evidence="1 2">1ZS3-15</strain>
    </source>
</reference>
<dbReference type="EMBL" id="LYPB01000048">
    <property type="protein sequence ID" value="OAS21656.1"/>
    <property type="molecule type" value="Genomic_DNA"/>
</dbReference>
<dbReference type="PANTHER" id="PTHR10443:SF12">
    <property type="entry name" value="DIPEPTIDASE"/>
    <property type="match status" value="1"/>
</dbReference>
<gene>
    <name evidence="1" type="ORF">A8708_17195</name>
</gene>
<dbReference type="CDD" id="cd01301">
    <property type="entry name" value="rDP_like"/>
    <property type="match status" value="1"/>
</dbReference>
<dbReference type="PROSITE" id="PS51365">
    <property type="entry name" value="RENAL_DIPEPTIDASE_2"/>
    <property type="match status" value="1"/>
</dbReference>
<dbReference type="Pfam" id="PF01244">
    <property type="entry name" value="Peptidase_M19"/>
    <property type="match status" value="1"/>
</dbReference>
<accession>A0A198AKV1</accession>
<name>A0A198AKV1_9BACL</name>
<dbReference type="InterPro" id="IPR008257">
    <property type="entry name" value="Pept_M19"/>
</dbReference>
<dbReference type="Proteomes" id="UP000078454">
    <property type="component" value="Unassembled WGS sequence"/>
</dbReference>
<protein>
    <submittedName>
        <fullName evidence="1">Dipeptidase</fullName>
    </submittedName>
</protein>
<dbReference type="SUPFAM" id="SSF51556">
    <property type="entry name" value="Metallo-dependent hydrolases"/>
    <property type="match status" value="1"/>
</dbReference>
<evidence type="ECO:0000313" key="1">
    <source>
        <dbReference type="EMBL" id="OAS21656.1"/>
    </source>
</evidence>
<evidence type="ECO:0000313" key="2">
    <source>
        <dbReference type="Proteomes" id="UP000078454"/>
    </source>
</evidence>
<dbReference type="OrthoDB" id="9804920at2"/>
<dbReference type="PANTHER" id="PTHR10443">
    <property type="entry name" value="MICROSOMAL DIPEPTIDASE"/>
    <property type="match status" value="1"/>
</dbReference>
<dbReference type="STRING" id="1850517.A8708_17195"/>
<dbReference type="AlphaFoldDB" id="A0A198AKV1"/>
<dbReference type="RefSeq" id="WP_068662515.1">
    <property type="nucleotide sequence ID" value="NZ_LYPB01000048.1"/>
</dbReference>
<organism evidence="1 2">
    <name type="scientific">Paenibacillus oryzisoli</name>
    <dbReference type="NCBI Taxonomy" id="1850517"/>
    <lineage>
        <taxon>Bacteria</taxon>
        <taxon>Bacillati</taxon>
        <taxon>Bacillota</taxon>
        <taxon>Bacilli</taxon>
        <taxon>Bacillales</taxon>
        <taxon>Paenibacillaceae</taxon>
        <taxon>Paenibacillus</taxon>
    </lineage>
</organism>
<dbReference type="GO" id="GO:0006508">
    <property type="term" value="P:proteolysis"/>
    <property type="evidence" value="ECO:0007669"/>
    <property type="project" value="InterPro"/>
</dbReference>
<proteinExistence type="predicted"/>
<keyword evidence="2" id="KW-1185">Reference proteome</keyword>
<dbReference type="Gene3D" id="3.20.20.140">
    <property type="entry name" value="Metal-dependent hydrolases"/>
    <property type="match status" value="1"/>
</dbReference>
<dbReference type="GO" id="GO:0070573">
    <property type="term" value="F:metallodipeptidase activity"/>
    <property type="evidence" value="ECO:0007669"/>
    <property type="project" value="InterPro"/>
</dbReference>
<comment type="caution">
    <text evidence="1">The sequence shown here is derived from an EMBL/GenBank/DDBJ whole genome shotgun (WGS) entry which is preliminary data.</text>
</comment>
<dbReference type="InterPro" id="IPR032466">
    <property type="entry name" value="Metal_Hydrolase"/>
</dbReference>